<evidence type="ECO:0000256" key="4">
    <source>
        <dbReference type="ARBA" id="ARBA00023277"/>
    </source>
</evidence>
<keyword evidence="4 5" id="KW-0119">Carbohydrate metabolism</keyword>
<dbReference type="EMBL" id="MSCH01000003">
    <property type="protein sequence ID" value="PQJ52928.1"/>
    <property type="molecule type" value="Genomic_DNA"/>
</dbReference>
<dbReference type="NCBIfam" id="TIGR00221">
    <property type="entry name" value="nagA"/>
    <property type="match status" value="1"/>
</dbReference>
<dbReference type="SUPFAM" id="SSF51556">
    <property type="entry name" value="Metallo-dependent hydrolases"/>
    <property type="match status" value="1"/>
</dbReference>
<dbReference type="InterPro" id="IPR032466">
    <property type="entry name" value="Metal_Hydrolase"/>
</dbReference>
<dbReference type="PANTHER" id="PTHR11113">
    <property type="entry name" value="N-ACETYLGLUCOSAMINE-6-PHOSPHATE DEACETYLASE"/>
    <property type="match status" value="1"/>
</dbReference>
<feature type="binding site" evidence="7">
    <location>
        <position position="224"/>
    </location>
    <ligand>
        <name>substrate</name>
    </ligand>
</feature>
<dbReference type="SUPFAM" id="SSF51338">
    <property type="entry name" value="Composite domain of metallo-dependent hydrolases"/>
    <property type="match status" value="1"/>
</dbReference>
<protein>
    <recommendedName>
        <fullName evidence="5">N-acetylgalactosamine-6-phosphate deacetylase</fullName>
        <ecNumber evidence="5">3.5.1.25</ecNumber>
    </recommendedName>
    <alternativeName>
        <fullName evidence="5">N-acetylglucosamine-6-phosphate deacetylase</fullName>
    </alternativeName>
</protein>
<dbReference type="GO" id="GO:0006046">
    <property type="term" value="P:N-acetylglucosamine catabolic process"/>
    <property type="evidence" value="ECO:0007669"/>
    <property type="project" value="TreeGrafter"/>
</dbReference>
<gene>
    <name evidence="10" type="ORF">BTO11_04175</name>
</gene>
<keyword evidence="2 8" id="KW-0479">Metal-binding</keyword>
<reference evidence="10 11" key="1">
    <citation type="submission" date="2016-12" db="EMBL/GenBank/DDBJ databases">
        <title>Diversity of luminous bacteria.</title>
        <authorList>
            <person name="Yoshizawa S."/>
            <person name="Kogure K."/>
        </authorList>
    </citation>
    <scope>NUCLEOTIDE SEQUENCE [LARGE SCALE GENOMIC DNA]</scope>
    <source>
        <strain evidence="10 11">SA4-48</strain>
    </source>
</reference>
<proteinExistence type="inferred from homology"/>
<dbReference type="Gene3D" id="2.30.40.10">
    <property type="entry name" value="Urease, subunit C, domain 1"/>
    <property type="match status" value="1"/>
</dbReference>
<comment type="caution">
    <text evidence="10">The sequence shown here is derived from an EMBL/GenBank/DDBJ whole genome shotgun (WGS) entry which is preliminary data.</text>
</comment>
<evidence type="ECO:0000256" key="2">
    <source>
        <dbReference type="ARBA" id="ARBA00022723"/>
    </source>
</evidence>
<comment type="similarity">
    <text evidence="1 5">Belongs to the metallo-dependent hydrolases superfamily. NagA family.</text>
</comment>
<evidence type="ECO:0000313" key="10">
    <source>
        <dbReference type="EMBL" id="PQJ52928.1"/>
    </source>
</evidence>
<name>A0A2S7UT59_9GAMM</name>
<evidence type="ECO:0000256" key="3">
    <source>
        <dbReference type="ARBA" id="ARBA00022801"/>
    </source>
</evidence>
<feature type="binding site" evidence="8">
    <location>
        <position position="213"/>
    </location>
    <ligand>
        <name>Zn(2+)</name>
        <dbReference type="ChEBI" id="CHEBI:29105"/>
    </ligand>
</feature>
<dbReference type="InterPro" id="IPR003764">
    <property type="entry name" value="GlcNAc_6-P_deAcase"/>
</dbReference>
<evidence type="ECO:0000256" key="1">
    <source>
        <dbReference type="ARBA" id="ARBA00010716"/>
    </source>
</evidence>
<feature type="binding site" evidence="7">
    <location>
        <begin position="304"/>
        <end position="306"/>
    </location>
    <ligand>
        <name>substrate</name>
    </ligand>
</feature>
<feature type="binding site" evidence="7">
    <location>
        <begin position="216"/>
        <end position="217"/>
    </location>
    <ligand>
        <name>substrate</name>
    </ligand>
</feature>
<keyword evidence="3 5" id="KW-0378">Hydrolase</keyword>
<dbReference type="GO" id="GO:0046872">
    <property type="term" value="F:metal ion binding"/>
    <property type="evidence" value="ECO:0007669"/>
    <property type="project" value="UniProtKB-KW"/>
</dbReference>
<feature type="binding site" evidence="8">
    <location>
        <position position="128"/>
    </location>
    <ligand>
        <name>Zn(2+)</name>
        <dbReference type="ChEBI" id="CHEBI:29105"/>
    </ligand>
</feature>
<comment type="catalytic activity">
    <reaction evidence="5">
        <text>N-acetyl-D-glucosamine 6-phosphate + H2O = D-glucosamine 6-phosphate + acetate</text>
        <dbReference type="Rhea" id="RHEA:22936"/>
        <dbReference type="ChEBI" id="CHEBI:15377"/>
        <dbReference type="ChEBI" id="CHEBI:30089"/>
        <dbReference type="ChEBI" id="CHEBI:57513"/>
        <dbReference type="ChEBI" id="CHEBI:58725"/>
        <dbReference type="EC" id="3.5.1.25"/>
    </reaction>
</comment>
<evidence type="ECO:0000313" key="11">
    <source>
        <dbReference type="Proteomes" id="UP000239007"/>
    </source>
</evidence>
<dbReference type="GO" id="GO:0008448">
    <property type="term" value="F:N-acetylglucosamine-6-phosphate deacetylase activity"/>
    <property type="evidence" value="ECO:0007669"/>
    <property type="project" value="UniProtKB-UniRule"/>
</dbReference>
<feature type="active site" description="Proton donor/acceptor" evidence="6">
    <location>
        <position position="271"/>
    </location>
</feature>
<feature type="binding site" evidence="7">
    <location>
        <position position="248"/>
    </location>
    <ligand>
        <name>substrate</name>
    </ligand>
</feature>
<dbReference type="RefSeq" id="WP_105051401.1">
    <property type="nucleotide sequence ID" value="NZ_BMYG01000008.1"/>
</dbReference>
<feature type="binding site" evidence="8">
    <location>
        <position position="192"/>
    </location>
    <ligand>
        <name>Zn(2+)</name>
        <dbReference type="ChEBI" id="CHEBI:29105"/>
    </ligand>
</feature>
<dbReference type="Pfam" id="PF01979">
    <property type="entry name" value="Amidohydro_1"/>
    <property type="match status" value="1"/>
</dbReference>
<feature type="domain" description="Amidohydrolase-related" evidence="9">
    <location>
        <begin position="50"/>
        <end position="363"/>
    </location>
</feature>
<evidence type="ECO:0000256" key="8">
    <source>
        <dbReference type="PIRSR" id="PIRSR038994-3"/>
    </source>
</evidence>
<dbReference type="EC" id="3.5.1.25" evidence="5"/>
<comment type="cofactor">
    <cofactor evidence="8">
        <name>a divalent metal cation</name>
        <dbReference type="ChEBI" id="CHEBI:60240"/>
    </cofactor>
    <text evidence="8">Binds 1 divalent metal cation per subunit.</text>
</comment>
<evidence type="ECO:0000256" key="5">
    <source>
        <dbReference type="PIRNR" id="PIRNR038994"/>
    </source>
</evidence>
<organism evidence="10 11">
    <name type="scientific">Psychrosphaera saromensis</name>
    <dbReference type="NCBI Taxonomy" id="716813"/>
    <lineage>
        <taxon>Bacteria</taxon>
        <taxon>Pseudomonadati</taxon>
        <taxon>Pseudomonadota</taxon>
        <taxon>Gammaproteobacteria</taxon>
        <taxon>Alteromonadales</taxon>
        <taxon>Pseudoalteromonadaceae</taxon>
        <taxon>Psychrosphaera</taxon>
    </lineage>
</organism>
<dbReference type="PIRSF" id="PIRSF038994">
    <property type="entry name" value="NagA"/>
    <property type="match status" value="1"/>
</dbReference>
<dbReference type="InterPro" id="IPR006680">
    <property type="entry name" value="Amidohydro-rel"/>
</dbReference>
<dbReference type="Proteomes" id="UP000239007">
    <property type="component" value="Unassembled WGS sequence"/>
</dbReference>
<dbReference type="AlphaFoldDB" id="A0A2S7UT59"/>
<sequence>MTWFCAKQFFDGVDLHNNYCFEVNDGLVSALLSGSLATESTNCDVQINGLVTPGFIDTQVNGGGGVLLNQAPTFTSLKTIFSAHQQFGTTSMMPTLITDNLAVMQQAGDAIAEAIAEKAQGIVGVHFEGPHLSIAKRGIHPSDQVRAMNDAELNLVTRNDLGKVLLTVAPENVSPDVIKDLVSQGVIVALGHSNADFDTVLAAIDAGATGATHLFNAMSGLQARTPGLIGAALDDERITAGLIVDLLHVHRTNCRLAFKTKSAKGIMLVTDAMAHVGSDLITLPWLDSHITRDGDKLTTPDGTLAGSCLDMIGAVRKAHQVLGIELKDALHSATQVPAKFLGLNDIGHLQVGAKADFLVINDQLQIEQVYQGGICV</sequence>
<evidence type="ECO:0000256" key="6">
    <source>
        <dbReference type="PIRSR" id="PIRSR038994-1"/>
    </source>
</evidence>
<dbReference type="InterPro" id="IPR011059">
    <property type="entry name" value="Metal-dep_hydrolase_composite"/>
</dbReference>
<dbReference type="OrthoDB" id="9776488at2"/>
<evidence type="ECO:0000259" key="9">
    <source>
        <dbReference type="Pfam" id="PF01979"/>
    </source>
</evidence>
<keyword evidence="11" id="KW-1185">Reference proteome</keyword>
<dbReference type="PANTHER" id="PTHR11113:SF14">
    <property type="entry name" value="N-ACETYLGLUCOSAMINE-6-PHOSPHATE DEACETYLASE"/>
    <property type="match status" value="1"/>
</dbReference>
<evidence type="ECO:0000256" key="7">
    <source>
        <dbReference type="PIRSR" id="PIRSR038994-2"/>
    </source>
</evidence>
<dbReference type="Gene3D" id="3.20.20.140">
    <property type="entry name" value="Metal-dependent hydrolases"/>
    <property type="match status" value="1"/>
</dbReference>
<accession>A0A2S7UT59</accession>
<feature type="binding site" evidence="7">
    <location>
        <position position="139"/>
    </location>
    <ligand>
        <name>substrate</name>
    </ligand>
</feature>